<proteinExistence type="predicted"/>
<dbReference type="Proteomes" id="UP000325516">
    <property type="component" value="Chromosome"/>
</dbReference>
<accession>A0A5J6L426</accession>
<feature type="transmembrane region" description="Helical" evidence="1">
    <location>
        <begin position="58"/>
        <end position="77"/>
    </location>
</feature>
<gene>
    <name evidence="2" type="ORF">F6J85_09005</name>
</gene>
<sequence length="143" mass="14768">METTAAIPDPGEAAASLDAIADAQTAVRDRPWPIWLYVINALLLGGVAIAGLVDSSTIGALVVGALAVALVALNYWAGRRMGAPFAVPTSRGFLLLVAVASVFVLGSLLARLADFDWGIIACAVGATSCYSIGAVLHFRSTRR</sequence>
<feature type="transmembrane region" description="Helical" evidence="1">
    <location>
        <begin position="89"/>
        <end position="111"/>
    </location>
</feature>
<evidence type="ECO:0000313" key="2">
    <source>
        <dbReference type="EMBL" id="QEW03227.1"/>
    </source>
</evidence>
<dbReference type="KEGG" id="mlz:F6J85_09005"/>
<dbReference type="EMBL" id="CP044232">
    <property type="protein sequence ID" value="QEW03227.1"/>
    <property type="molecule type" value="Genomic_DNA"/>
</dbReference>
<dbReference type="AlphaFoldDB" id="A0A5J6L426"/>
<name>A0A5J6L426_9MICO</name>
<evidence type="ECO:0000256" key="1">
    <source>
        <dbReference type="SAM" id="Phobius"/>
    </source>
</evidence>
<feature type="transmembrane region" description="Helical" evidence="1">
    <location>
        <begin position="34"/>
        <end position="52"/>
    </location>
</feature>
<keyword evidence="1" id="KW-1133">Transmembrane helix</keyword>
<keyword evidence="1" id="KW-0472">Membrane</keyword>
<reference evidence="3" key="1">
    <citation type="submission" date="2019-09" db="EMBL/GenBank/DDBJ databases">
        <title>Mumia zhuanghuii sp. nov. isolated from the intestinal contents of plateau pika (Ochotona curzoniae) in the Qinghai-Tibet plateau of China.</title>
        <authorList>
            <person name="Tian Z."/>
        </authorList>
    </citation>
    <scope>NUCLEOTIDE SEQUENCE [LARGE SCALE GENOMIC DNA]</scope>
    <source>
        <strain evidence="3">L-031</strain>
    </source>
</reference>
<protein>
    <submittedName>
        <fullName evidence="2">Uncharacterized protein</fullName>
    </submittedName>
</protein>
<feature type="transmembrane region" description="Helical" evidence="1">
    <location>
        <begin position="117"/>
        <end position="138"/>
    </location>
</feature>
<organism evidence="2 3">
    <name type="scientific">Microbacterium lushaniae</name>
    <dbReference type="NCBI Taxonomy" id="2614639"/>
    <lineage>
        <taxon>Bacteria</taxon>
        <taxon>Bacillati</taxon>
        <taxon>Actinomycetota</taxon>
        <taxon>Actinomycetes</taxon>
        <taxon>Micrococcales</taxon>
        <taxon>Microbacteriaceae</taxon>
        <taxon>Microbacterium</taxon>
    </lineage>
</organism>
<keyword evidence="3" id="KW-1185">Reference proteome</keyword>
<evidence type="ECO:0000313" key="3">
    <source>
        <dbReference type="Proteomes" id="UP000325516"/>
    </source>
</evidence>
<keyword evidence="1" id="KW-0812">Transmembrane</keyword>
<dbReference type="RefSeq" id="WP_150924702.1">
    <property type="nucleotide sequence ID" value="NZ_CP044232.1"/>
</dbReference>